<dbReference type="EMBL" id="JACRSU010000001">
    <property type="protein sequence ID" value="MBC8539405.1"/>
    <property type="molecule type" value="Genomic_DNA"/>
</dbReference>
<dbReference type="RefSeq" id="WP_249310499.1">
    <property type="nucleotide sequence ID" value="NZ_JACRSU010000001.1"/>
</dbReference>
<sequence length="376" mass="43464">MSYLFMKAEDIIHIKEKLNGNSELQQTLKNKADTLMQTPPLSVTFHKSPAASGNSHDYFSEGPYWWPDEKNPGGPYIRRDGEVNPNRFNHHFEDMQTLSDVIAGLAQAGLFLESDEYMQKAVSLAEIWFVNKATKMSPHLEYGQAVRGICDGRSIGIIDTAQLIKVVAGLNLIEQTGKFTEQIELVKDWFRDYVYWMNHSKKGLEEKNYFNNHANWWNTQAAVFSAFAGDDALMNECFEKYRTDVIPNQTNNEGAFSDELTRTISYFYTLFNLEACAITCELAYHKGVDLWNFITKEGKGIKKSISFFKPYYINPFLWPHQQLNAHKGVMREWLPMRLAALHFCDEELRRANQFRREDMKPFTTTCNLGLLDLIQE</sequence>
<accession>A0A926HXT3</accession>
<dbReference type="Gene3D" id="1.50.10.100">
    <property type="entry name" value="Chondroitin AC/alginate lyase"/>
    <property type="match status" value="1"/>
</dbReference>
<dbReference type="GO" id="GO:0016829">
    <property type="term" value="F:lyase activity"/>
    <property type="evidence" value="ECO:0007669"/>
    <property type="project" value="UniProtKB-KW"/>
</dbReference>
<evidence type="ECO:0000313" key="5">
    <source>
        <dbReference type="Proteomes" id="UP000611762"/>
    </source>
</evidence>
<proteinExistence type="predicted"/>
<evidence type="ECO:0000259" key="3">
    <source>
        <dbReference type="Pfam" id="PF05426"/>
    </source>
</evidence>
<organism evidence="4 5">
    <name type="scientific">Congzhengia minquanensis</name>
    <dbReference type="NCBI Taxonomy" id="2763657"/>
    <lineage>
        <taxon>Bacteria</taxon>
        <taxon>Bacillati</taxon>
        <taxon>Bacillota</taxon>
        <taxon>Clostridia</taxon>
        <taxon>Eubacteriales</taxon>
        <taxon>Oscillospiraceae</taxon>
        <taxon>Congzhengia</taxon>
    </lineage>
</organism>
<evidence type="ECO:0000256" key="2">
    <source>
        <dbReference type="ARBA" id="ARBA00023239"/>
    </source>
</evidence>
<dbReference type="InterPro" id="IPR008929">
    <property type="entry name" value="Chondroitin_lyas"/>
</dbReference>
<evidence type="ECO:0000256" key="1">
    <source>
        <dbReference type="ARBA" id="ARBA00022729"/>
    </source>
</evidence>
<keyword evidence="5" id="KW-1185">Reference proteome</keyword>
<gene>
    <name evidence="4" type="ORF">H8698_00225</name>
</gene>
<dbReference type="Proteomes" id="UP000611762">
    <property type="component" value="Unassembled WGS sequence"/>
</dbReference>
<feature type="domain" description="Alginate lyase" evidence="3">
    <location>
        <begin position="43"/>
        <end position="318"/>
    </location>
</feature>
<dbReference type="AlphaFoldDB" id="A0A926HXT3"/>
<keyword evidence="1" id="KW-0732">Signal</keyword>
<dbReference type="Pfam" id="PF05426">
    <property type="entry name" value="Alginate_lyase"/>
    <property type="match status" value="1"/>
</dbReference>
<evidence type="ECO:0000313" key="4">
    <source>
        <dbReference type="EMBL" id="MBC8539405.1"/>
    </source>
</evidence>
<reference evidence="4" key="1">
    <citation type="submission" date="2020-08" db="EMBL/GenBank/DDBJ databases">
        <title>Genome public.</title>
        <authorList>
            <person name="Liu C."/>
            <person name="Sun Q."/>
        </authorList>
    </citation>
    <scope>NUCLEOTIDE SEQUENCE</scope>
    <source>
        <strain evidence="4">H8</strain>
    </source>
</reference>
<dbReference type="InterPro" id="IPR008397">
    <property type="entry name" value="Alginate_lyase_dom"/>
</dbReference>
<comment type="caution">
    <text evidence="4">The sequence shown here is derived from an EMBL/GenBank/DDBJ whole genome shotgun (WGS) entry which is preliminary data.</text>
</comment>
<name>A0A926HXT3_9FIRM</name>
<dbReference type="SUPFAM" id="SSF48230">
    <property type="entry name" value="Chondroitin AC/alginate lyase"/>
    <property type="match status" value="1"/>
</dbReference>
<keyword evidence="2 4" id="KW-0456">Lyase</keyword>
<protein>
    <submittedName>
        <fullName evidence="4">Alginate lyase family protein</fullName>
    </submittedName>
</protein>
<dbReference type="GO" id="GO:0042597">
    <property type="term" value="C:periplasmic space"/>
    <property type="evidence" value="ECO:0007669"/>
    <property type="project" value="InterPro"/>
</dbReference>